<protein>
    <submittedName>
        <fullName evidence="1">Uncharacterized protein</fullName>
    </submittedName>
</protein>
<dbReference type="RefSeq" id="XP_060296225.1">
    <property type="nucleotide sequence ID" value="XM_060441954.1"/>
</dbReference>
<sequence length="51" mass="5290">MLRRAAEKAELTARNKDLMLSEDGAQALADLFNSFGGTAPPGAPLEGEGSN</sequence>
<name>A0AA40AKG6_9PEZI</name>
<evidence type="ECO:0000313" key="2">
    <source>
        <dbReference type="Proteomes" id="UP001172101"/>
    </source>
</evidence>
<gene>
    <name evidence="1" type="ORF">B0T26DRAFT_709899</name>
</gene>
<accession>A0AA40AKG6</accession>
<dbReference type="AlphaFoldDB" id="A0AA40AKG6"/>
<organism evidence="1 2">
    <name type="scientific">Lasiosphaeria miniovina</name>
    <dbReference type="NCBI Taxonomy" id="1954250"/>
    <lineage>
        <taxon>Eukaryota</taxon>
        <taxon>Fungi</taxon>
        <taxon>Dikarya</taxon>
        <taxon>Ascomycota</taxon>
        <taxon>Pezizomycotina</taxon>
        <taxon>Sordariomycetes</taxon>
        <taxon>Sordariomycetidae</taxon>
        <taxon>Sordariales</taxon>
        <taxon>Lasiosphaeriaceae</taxon>
        <taxon>Lasiosphaeria</taxon>
    </lineage>
</organism>
<proteinExistence type="predicted"/>
<reference evidence="1" key="1">
    <citation type="submission" date="2023-06" db="EMBL/GenBank/DDBJ databases">
        <title>Genome-scale phylogeny and comparative genomics of the fungal order Sordariales.</title>
        <authorList>
            <consortium name="Lawrence Berkeley National Laboratory"/>
            <person name="Hensen N."/>
            <person name="Bonometti L."/>
            <person name="Westerberg I."/>
            <person name="Brannstrom I.O."/>
            <person name="Guillou S."/>
            <person name="Cros-Aarteil S."/>
            <person name="Calhoun S."/>
            <person name="Haridas S."/>
            <person name="Kuo A."/>
            <person name="Mondo S."/>
            <person name="Pangilinan J."/>
            <person name="Riley R."/>
            <person name="LaButti K."/>
            <person name="Andreopoulos B."/>
            <person name="Lipzen A."/>
            <person name="Chen C."/>
            <person name="Yanf M."/>
            <person name="Daum C."/>
            <person name="Ng V."/>
            <person name="Clum A."/>
            <person name="Steindorff A."/>
            <person name="Ohm R."/>
            <person name="Martin F."/>
            <person name="Silar P."/>
            <person name="Natvig D."/>
            <person name="Lalanne C."/>
            <person name="Gautier V."/>
            <person name="Ament-velasquez S.L."/>
            <person name="Kruys A."/>
            <person name="Hutchinson M.I."/>
            <person name="Powell A.J."/>
            <person name="Barry K."/>
            <person name="Miller A.N."/>
            <person name="Grigoriev I.V."/>
            <person name="Debuchy R."/>
            <person name="Gladieux P."/>
            <person name="Thoren M.H."/>
            <person name="Johannesson H."/>
        </authorList>
    </citation>
    <scope>NUCLEOTIDE SEQUENCE</scope>
    <source>
        <strain evidence="1">SMH2392-1A</strain>
    </source>
</reference>
<dbReference type="Proteomes" id="UP001172101">
    <property type="component" value="Unassembled WGS sequence"/>
</dbReference>
<evidence type="ECO:0000313" key="1">
    <source>
        <dbReference type="EMBL" id="KAK0717432.1"/>
    </source>
</evidence>
<dbReference type="EMBL" id="JAUIRO010000004">
    <property type="protein sequence ID" value="KAK0717432.1"/>
    <property type="molecule type" value="Genomic_DNA"/>
</dbReference>
<keyword evidence="2" id="KW-1185">Reference proteome</keyword>
<comment type="caution">
    <text evidence="1">The sequence shown here is derived from an EMBL/GenBank/DDBJ whole genome shotgun (WGS) entry which is preliminary data.</text>
</comment>
<dbReference type="GeneID" id="85325224"/>